<dbReference type="AlphaFoldDB" id="A0A2M7BP12"/>
<feature type="non-terminal residue" evidence="1">
    <location>
        <position position="64"/>
    </location>
</feature>
<evidence type="ECO:0000313" key="1">
    <source>
        <dbReference type="EMBL" id="PIV07209.1"/>
    </source>
</evidence>
<organism evidence="1 2">
    <name type="scientific">Candidatus Shapirobacteria bacterium CG03_land_8_20_14_0_80_35_14</name>
    <dbReference type="NCBI Taxonomy" id="1974878"/>
    <lineage>
        <taxon>Bacteria</taxon>
        <taxon>Candidatus Shapironibacteriota</taxon>
    </lineage>
</organism>
<evidence type="ECO:0008006" key="3">
    <source>
        <dbReference type="Google" id="ProtNLM"/>
    </source>
</evidence>
<proteinExistence type="predicted"/>
<dbReference type="EMBL" id="PEVB01000081">
    <property type="protein sequence ID" value="PIV07209.1"/>
    <property type="molecule type" value="Genomic_DNA"/>
</dbReference>
<comment type="caution">
    <text evidence="1">The sequence shown here is derived from an EMBL/GenBank/DDBJ whole genome shotgun (WGS) entry which is preliminary data.</text>
</comment>
<sequence length="64" mass="7464">MYSLESINFQNKSPEQIGELLIEAKKAYYTSGKPIMDDHTYDTLEEILRLKLPNHRIFTKVGHP</sequence>
<name>A0A2M7BP12_9BACT</name>
<reference evidence="2" key="1">
    <citation type="submission" date="2017-09" db="EMBL/GenBank/DDBJ databases">
        <title>Depth-based differentiation of microbial function through sediment-hosted aquifers and enrichment of novel symbionts in the deep terrestrial subsurface.</title>
        <authorList>
            <person name="Probst A.J."/>
            <person name="Ladd B."/>
            <person name="Jarett J.K."/>
            <person name="Geller-Mcgrath D.E."/>
            <person name="Sieber C.M.K."/>
            <person name="Emerson J.B."/>
            <person name="Anantharaman K."/>
            <person name="Thomas B.C."/>
            <person name="Malmstrom R."/>
            <person name="Stieglmeier M."/>
            <person name="Klingl A."/>
            <person name="Woyke T."/>
            <person name="Ryan C.M."/>
            <person name="Banfield J.F."/>
        </authorList>
    </citation>
    <scope>NUCLEOTIDE SEQUENCE [LARGE SCALE GENOMIC DNA]</scope>
</reference>
<gene>
    <name evidence="1" type="ORF">COS53_02935</name>
</gene>
<dbReference type="Proteomes" id="UP000229191">
    <property type="component" value="Unassembled WGS sequence"/>
</dbReference>
<accession>A0A2M7BP12</accession>
<protein>
    <recommendedName>
        <fullName evidence="3">NAD-dependent DNA ligase adenylation domain-containing protein</fullName>
    </recommendedName>
</protein>
<dbReference type="SUPFAM" id="SSF56091">
    <property type="entry name" value="DNA ligase/mRNA capping enzyme, catalytic domain"/>
    <property type="match status" value="1"/>
</dbReference>
<evidence type="ECO:0000313" key="2">
    <source>
        <dbReference type="Proteomes" id="UP000229191"/>
    </source>
</evidence>